<reference evidence="5 6" key="1">
    <citation type="journal article" date="2019" name="Int. J. Syst. Evol. Microbiol.">
        <title>The Global Catalogue of Microorganisms (GCM) 10K type strain sequencing project: providing services to taxonomists for standard genome sequencing and annotation.</title>
        <authorList>
            <consortium name="The Broad Institute Genomics Platform"/>
            <consortium name="The Broad Institute Genome Sequencing Center for Infectious Disease"/>
            <person name="Wu L."/>
            <person name="Ma J."/>
        </authorList>
    </citation>
    <scope>NUCLEOTIDE SEQUENCE [LARGE SCALE GENOMIC DNA]</scope>
    <source>
        <strain evidence="5 6">JCM 14545</strain>
    </source>
</reference>
<evidence type="ECO:0000313" key="6">
    <source>
        <dbReference type="Proteomes" id="UP001501116"/>
    </source>
</evidence>
<dbReference type="Gene3D" id="1.10.10.10">
    <property type="entry name" value="Winged helix-like DNA-binding domain superfamily/Winged helix DNA-binding domain"/>
    <property type="match status" value="1"/>
</dbReference>
<dbReference type="RefSeq" id="WP_344428321.1">
    <property type="nucleotide sequence ID" value="NZ_BAAANN010000033.1"/>
</dbReference>
<gene>
    <name evidence="5" type="ORF">GCM10009754_67190</name>
</gene>
<dbReference type="InterPro" id="IPR036390">
    <property type="entry name" value="WH_DNA-bd_sf"/>
</dbReference>
<keyword evidence="3" id="KW-0804">Transcription</keyword>
<name>A0ABN2S631_9PSEU</name>
<keyword evidence="1" id="KW-0805">Transcription regulation</keyword>
<protein>
    <submittedName>
        <fullName evidence="5">MarR family transcriptional regulator</fullName>
    </submittedName>
</protein>
<evidence type="ECO:0000259" key="4">
    <source>
        <dbReference type="Pfam" id="PF12802"/>
    </source>
</evidence>
<evidence type="ECO:0000256" key="3">
    <source>
        <dbReference type="ARBA" id="ARBA00023163"/>
    </source>
</evidence>
<dbReference type="EMBL" id="BAAANN010000033">
    <property type="protein sequence ID" value="GAA1980979.1"/>
    <property type="molecule type" value="Genomic_DNA"/>
</dbReference>
<dbReference type="PANTHER" id="PTHR38465:SF2">
    <property type="entry name" value="HTH-TYPE TRANSCRIPTIONAL REGULATOR MMPR5"/>
    <property type="match status" value="1"/>
</dbReference>
<sequence>MSSRPQSQRDPDARDDEAARRFVEKFALVLTQAGMARMPARVFSAILADDDGEMTAGEIAEALQISPAAVSGATRYLMQIGMAHRERKPGERRDHYLIGDDFWYEIIGKRDPVYSGLADALESGIDAVGKDTRAGARIEQTRDFFMYLAKEIPALIERWRDERIRDLGHP</sequence>
<dbReference type="Pfam" id="PF12802">
    <property type="entry name" value="MarR_2"/>
    <property type="match status" value="1"/>
</dbReference>
<proteinExistence type="predicted"/>
<feature type="domain" description="HTH marR-type" evidence="4">
    <location>
        <begin position="34"/>
        <end position="93"/>
    </location>
</feature>
<dbReference type="InterPro" id="IPR000835">
    <property type="entry name" value="HTH_MarR-typ"/>
</dbReference>
<evidence type="ECO:0000256" key="1">
    <source>
        <dbReference type="ARBA" id="ARBA00023015"/>
    </source>
</evidence>
<dbReference type="InterPro" id="IPR052362">
    <property type="entry name" value="HTH-GbsR_regulator"/>
</dbReference>
<keyword evidence="6" id="KW-1185">Reference proteome</keyword>
<dbReference type="Proteomes" id="UP001501116">
    <property type="component" value="Unassembled WGS sequence"/>
</dbReference>
<keyword evidence="2" id="KW-0238">DNA-binding</keyword>
<evidence type="ECO:0000256" key="2">
    <source>
        <dbReference type="ARBA" id="ARBA00023125"/>
    </source>
</evidence>
<evidence type="ECO:0000313" key="5">
    <source>
        <dbReference type="EMBL" id="GAA1980979.1"/>
    </source>
</evidence>
<dbReference type="SUPFAM" id="SSF46785">
    <property type="entry name" value="Winged helix' DNA-binding domain"/>
    <property type="match status" value="1"/>
</dbReference>
<organism evidence="5 6">
    <name type="scientific">Amycolatopsis minnesotensis</name>
    <dbReference type="NCBI Taxonomy" id="337894"/>
    <lineage>
        <taxon>Bacteria</taxon>
        <taxon>Bacillati</taxon>
        <taxon>Actinomycetota</taxon>
        <taxon>Actinomycetes</taxon>
        <taxon>Pseudonocardiales</taxon>
        <taxon>Pseudonocardiaceae</taxon>
        <taxon>Amycolatopsis</taxon>
    </lineage>
</organism>
<dbReference type="PANTHER" id="PTHR38465">
    <property type="entry name" value="HTH-TYPE TRANSCRIPTIONAL REGULATOR MJ1563-RELATED"/>
    <property type="match status" value="1"/>
</dbReference>
<dbReference type="InterPro" id="IPR036388">
    <property type="entry name" value="WH-like_DNA-bd_sf"/>
</dbReference>
<comment type="caution">
    <text evidence="5">The sequence shown here is derived from an EMBL/GenBank/DDBJ whole genome shotgun (WGS) entry which is preliminary data.</text>
</comment>
<accession>A0ABN2S631</accession>
<dbReference type="Gene3D" id="1.10.287.160">
    <property type="entry name" value="HR1 repeat"/>
    <property type="match status" value="1"/>
</dbReference>